<dbReference type="Proteomes" id="UP000052008">
    <property type="component" value="Unassembled WGS sequence"/>
</dbReference>
<keyword evidence="3" id="KW-1003">Cell membrane</keyword>
<keyword evidence="5 7" id="KW-1133">Transmembrane helix</keyword>
<evidence type="ECO:0000256" key="4">
    <source>
        <dbReference type="ARBA" id="ARBA00022692"/>
    </source>
</evidence>
<evidence type="ECO:0000313" key="10">
    <source>
        <dbReference type="Proteomes" id="UP000052008"/>
    </source>
</evidence>
<dbReference type="Pfam" id="PF00528">
    <property type="entry name" value="BPD_transp_1"/>
    <property type="match status" value="1"/>
</dbReference>
<evidence type="ECO:0000256" key="1">
    <source>
        <dbReference type="ARBA" id="ARBA00004651"/>
    </source>
</evidence>
<sequence>MSRTGRRGIVHLFLLAGAVLMLLPFIWMLSTSLKNPVEALQFPPTWLPQAPRFANYVEAWRAVPFPRYFFNTVLVTVAVLTGTLISSCLAAYAFARMEFRGREVLFFGFLAVMMVPMPVYLVPSYLIMSKLGWIDTYLALIVPWTASVFTIFLLRQHFRAIPRELYEAAVIDGCSRLGFLWRVVLPLSRAVLVTVALFSIIGSWNSFMWPLVMVNSKLLRPIQVGLAYFAQGEATEYTLLMAASTFCIAPLVLLFFVAQRQIIESYAKTGLKE</sequence>
<comment type="subcellular location">
    <subcellularLocation>
        <location evidence="1 7">Cell membrane</location>
        <topology evidence="1 7">Multi-pass membrane protein</topology>
    </subcellularLocation>
</comment>
<dbReference type="GO" id="GO:0005886">
    <property type="term" value="C:plasma membrane"/>
    <property type="evidence" value="ECO:0007669"/>
    <property type="project" value="UniProtKB-SubCell"/>
</dbReference>
<dbReference type="STRING" id="1703770.AMJ39_01705"/>
<dbReference type="PANTHER" id="PTHR43744:SF12">
    <property type="entry name" value="ABC TRANSPORTER PERMEASE PROTEIN MG189-RELATED"/>
    <property type="match status" value="1"/>
</dbReference>
<protein>
    <submittedName>
        <fullName evidence="9">ABC transporter permease</fullName>
    </submittedName>
</protein>
<dbReference type="PROSITE" id="PS50928">
    <property type="entry name" value="ABC_TM1"/>
    <property type="match status" value="1"/>
</dbReference>
<gene>
    <name evidence="9" type="ORF">AMJ39_01705</name>
</gene>
<feature type="transmembrane region" description="Helical" evidence="7">
    <location>
        <begin position="12"/>
        <end position="30"/>
    </location>
</feature>
<proteinExistence type="inferred from homology"/>
<feature type="transmembrane region" description="Helical" evidence="7">
    <location>
        <begin position="190"/>
        <end position="212"/>
    </location>
</feature>
<dbReference type="SUPFAM" id="SSF161098">
    <property type="entry name" value="MetI-like"/>
    <property type="match status" value="1"/>
</dbReference>
<evidence type="ECO:0000256" key="5">
    <source>
        <dbReference type="ARBA" id="ARBA00022989"/>
    </source>
</evidence>
<comment type="similarity">
    <text evidence="7">Belongs to the binding-protein-dependent transport system permease family.</text>
</comment>
<evidence type="ECO:0000259" key="8">
    <source>
        <dbReference type="PROSITE" id="PS50928"/>
    </source>
</evidence>
<dbReference type="EMBL" id="LIZS01000006">
    <property type="protein sequence ID" value="KPJ54171.1"/>
    <property type="molecule type" value="Genomic_DNA"/>
</dbReference>
<evidence type="ECO:0000256" key="3">
    <source>
        <dbReference type="ARBA" id="ARBA00022475"/>
    </source>
</evidence>
<accession>A0A0S7WVM9</accession>
<evidence type="ECO:0000256" key="7">
    <source>
        <dbReference type="RuleBase" id="RU363032"/>
    </source>
</evidence>
<feature type="transmembrane region" description="Helical" evidence="7">
    <location>
        <begin position="68"/>
        <end position="92"/>
    </location>
</feature>
<dbReference type="Gene3D" id="1.10.3720.10">
    <property type="entry name" value="MetI-like"/>
    <property type="match status" value="1"/>
</dbReference>
<keyword evidence="6 7" id="KW-0472">Membrane</keyword>
<reference evidence="9 10" key="1">
    <citation type="journal article" date="2015" name="Microbiome">
        <title>Genomic resolution of linkages in carbon, nitrogen, and sulfur cycling among widespread estuary sediment bacteria.</title>
        <authorList>
            <person name="Baker B.J."/>
            <person name="Lazar C.S."/>
            <person name="Teske A.P."/>
            <person name="Dick G.J."/>
        </authorList>
    </citation>
    <scope>NUCLEOTIDE SEQUENCE [LARGE SCALE GENOMIC DNA]</scope>
    <source>
        <strain evidence="9">DG_24</strain>
    </source>
</reference>
<dbReference type="CDD" id="cd06261">
    <property type="entry name" value="TM_PBP2"/>
    <property type="match status" value="1"/>
</dbReference>
<dbReference type="AlphaFoldDB" id="A0A0S7WVM9"/>
<evidence type="ECO:0000256" key="2">
    <source>
        <dbReference type="ARBA" id="ARBA00022448"/>
    </source>
</evidence>
<keyword evidence="4 7" id="KW-0812">Transmembrane</keyword>
<dbReference type="GO" id="GO:0055085">
    <property type="term" value="P:transmembrane transport"/>
    <property type="evidence" value="ECO:0007669"/>
    <property type="project" value="InterPro"/>
</dbReference>
<keyword evidence="2 7" id="KW-0813">Transport</keyword>
<evidence type="ECO:0000256" key="6">
    <source>
        <dbReference type="ARBA" id="ARBA00023136"/>
    </source>
</evidence>
<feature type="transmembrane region" description="Helical" evidence="7">
    <location>
        <begin position="237"/>
        <end position="258"/>
    </location>
</feature>
<feature type="domain" description="ABC transmembrane type-1" evidence="8">
    <location>
        <begin position="69"/>
        <end position="258"/>
    </location>
</feature>
<comment type="caution">
    <text evidence="9">The sequence shown here is derived from an EMBL/GenBank/DDBJ whole genome shotgun (WGS) entry which is preliminary data.</text>
</comment>
<organism evidence="9 10">
    <name type="scientific">candidate division TA06 bacterium DG_24</name>
    <dbReference type="NCBI Taxonomy" id="1703770"/>
    <lineage>
        <taxon>Bacteria</taxon>
        <taxon>Bacteria division TA06</taxon>
    </lineage>
</organism>
<feature type="transmembrane region" description="Helical" evidence="7">
    <location>
        <begin position="134"/>
        <end position="154"/>
    </location>
</feature>
<dbReference type="PANTHER" id="PTHR43744">
    <property type="entry name" value="ABC TRANSPORTER PERMEASE PROTEIN MG189-RELATED-RELATED"/>
    <property type="match status" value="1"/>
</dbReference>
<evidence type="ECO:0000313" key="9">
    <source>
        <dbReference type="EMBL" id="KPJ54171.1"/>
    </source>
</evidence>
<feature type="transmembrane region" description="Helical" evidence="7">
    <location>
        <begin position="104"/>
        <end position="128"/>
    </location>
</feature>
<dbReference type="InterPro" id="IPR000515">
    <property type="entry name" value="MetI-like"/>
</dbReference>
<dbReference type="InterPro" id="IPR035906">
    <property type="entry name" value="MetI-like_sf"/>
</dbReference>
<name>A0A0S7WVM9_UNCT6</name>